<feature type="DNA-binding region" description="OmpR/PhoB-type" evidence="8">
    <location>
        <begin position="131"/>
        <end position="230"/>
    </location>
</feature>
<dbReference type="SMART" id="SM00448">
    <property type="entry name" value="REC"/>
    <property type="match status" value="1"/>
</dbReference>
<dbReference type="PANTHER" id="PTHR48111">
    <property type="entry name" value="REGULATOR OF RPOS"/>
    <property type="match status" value="1"/>
</dbReference>
<keyword evidence="2 7" id="KW-0597">Phosphoprotein</keyword>
<dbReference type="PROSITE" id="PS51755">
    <property type="entry name" value="OMPR_PHOB"/>
    <property type="match status" value="1"/>
</dbReference>
<dbReference type="PROSITE" id="PS50110">
    <property type="entry name" value="RESPONSE_REGULATORY"/>
    <property type="match status" value="1"/>
</dbReference>
<dbReference type="CDD" id="cd17574">
    <property type="entry name" value="REC_OmpR"/>
    <property type="match status" value="1"/>
</dbReference>
<dbReference type="FunFam" id="1.10.10.10:FF:000018">
    <property type="entry name" value="DNA-binding response regulator ResD"/>
    <property type="match status" value="1"/>
</dbReference>
<dbReference type="Gene3D" id="6.10.250.690">
    <property type="match status" value="1"/>
</dbReference>
<dbReference type="Proteomes" id="UP000192727">
    <property type="component" value="Chromosome"/>
</dbReference>
<feature type="domain" description="Response regulatory" evidence="9">
    <location>
        <begin position="4"/>
        <end position="117"/>
    </location>
</feature>
<dbReference type="InterPro" id="IPR036388">
    <property type="entry name" value="WH-like_DNA-bd_sf"/>
</dbReference>
<dbReference type="SUPFAM" id="SSF46894">
    <property type="entry name" value="C-terminal effector domain of the bipartite response regulators"/>
    <property type="match status" value="1"/>
</dbReference>
<name>A0A1V0UYG3_9BACL</name>
<evidence type="ECO:0000256" key="2">
    <source>
        <dbReference type="ARBA" id="ARBA00022553"/>
    </source>
</evidence>
<keyword evidence="4" id="KW-0805">Transcription regulation</keyword>
<feature type="domain" description="OmpR/PhoB-type" evidence="10">
    <location>
        <begin position="131"/>
        <end position="230"/>
    </location>
</feature>
<dbReference type="SMART" id="SM00862">
    <property type="entry name" value="Trans_reg_C"/>
    <property type="match status" value="1"/>
</dbReference>
<dbReference type="GO" id="GO:0000156">
    <property type="term" value="F:phosphorelay response regulator activity"/>
    <property type="evidence" value="ECO:0007669"/>
    <property type="project" value="TreeGrafter"/>
</dbReference>
<dbReference type="Gene3D" id="3.40.50.2300">
    <property type="match status" value="1"/>
</dbReference>
<comment type="subcellular location">
    <subcellularLocation>
        <location evidence="1">Cytoplasm</location>
    </subcellularLocation>
</comment>
<evidence type="ECO:0000256" key="8">
    <source>
        <dbReference type="PROSITE-ProRule" id="PRU01091"/>
    </source>
</evidence>
<evidence type="ECO:0000256" key="1">
    <source>
        <dbReference type="ARBA" id="ARBA00004496"/>
    </source>
</evidence>
<proteinExistence type="predicted"/>
<evidence type="ECO:0000256" key="6">
    <source>
        <dbReference type="ARBA" id="ARBA00023163"/>
    </source>
</evidence>
<evidence type="ECO:0000313" key="12">
    <source>
        <dbReference type="Proteomes" id="UP000192727"/>
    </source>
</evidence>
<dbReference type="InterPro" id="IPR039420">
    <property type="entry name" value="WalR-like"/>
</dbReference>
<protein>
    <submittedName>
        <fullName evidence="11">DNA-binding response regulator</fullName>
    </submittedName>
</protein>
<evidence type="ECO:0000256" key="4">
    <source>
        <dbReference type="ARBA" id="ARBA00023015"/>
    </source>
</evidence>
<dbReference type="InterPro" id="IPR016032">
    <property type="entry name" value="Sig_transdc_resp-reg_C-effctor"/>
</dbReference>
<organism evidence="11 12">
    <name type="scientific">Paenibacillus larvae subsp. pulvifaciens</name>
    <dbReference type="NCBI Taxonomy" id="1477"/>
    <lineage>
        <taxon>Bacteria</taxon>
        <taxon>Bacillati</taxon>
        <taxon>Bacillota</taxon>
        <taxon>Bacilli</taxon>
        <taxon>Bacillales</taxon>
        <taxon>Paenibacillaceae</taxon>
        <taxon>Paenibacillus</taxon>
    </lineage>
</organism>
<dbReference type="GO" id="GO:0005829">
    <property type="term" value="C:cytosol"/>
    <property type="evidence" value="ECO:0007669"/>
    <property type="project" value="TreeGrafter"/>
</dbReference>
<dbReference type="Pfam" id="PF00072">
    <property type="entry name" value="Response_reg"/>
    <property type="match status" value="1"/>
</dbReference>
<dbReference type="GO" id="GO:0006355">
    <property type="term" value="P:regulation of DNA-templated transcription"/>
    <property type="evidence" value="ECO:0007669"/>
    <property type="project" value="InterPro"/>
</dbReference>
<dbReference type="Pfam" id="PF00486">
    <property type="entry name" value="Trans_reg_C"/>
    <property type="match status" value="1"/>
</dbReference>
<dbReference type="AlphaFoldDB" id="A0A1V0UYG3"/>
<dbReference type="GO" id="GO:0032993">
    <property type="term" value="C:protein-DNA complex"/>
    <property type="evidence" value="ECO:0007669"/>
    <property type="project" value="TreeGrafter"/>
</dbReference>
<dbReference type="RefSeq" id="WP_042118983.1">
    <property type="nucleotide sequence ID" value="NZ_CP020557.1"/>
</dbReference>
<dbReference type="GO" id="GO:0000976">
    <property type="term" value="F:transcription cis-regulatory region binding"/>
    <property type="evidence" value="ECO:0007669"/>
    <property type="project" value="TreeGrafter"/>
</dbReference>
<evidence type="ECO:0000256" key="7">
    <source>
        <dbReference type="PROSITE-ProRule" id="PRU00169"/>
    </source>
</evidence>
<dbReference type="InterPro" id="IPR011006">
    <property type="entry name" value="CheY-like_superfamily"/>
</dbReference>
<evidence type="ECO:0000259" key="9">
    <source>
        <dbReference type="PROSITE" id="PS50110"/>
    </source>
</evidence>
<evidence type="ECO:0000313" key="11">
    <source>
        <dbReference type="EMBL" id="ARF70078.1"/>
    </source>
</evidence>
<evidence type="ECO:0000256" key="3">
    <source>
        <dbReference type="ARBA" id="ARBA00023012"/>
    </source>
</evidence>
<dbReference type="FunFam" id="3.40.50.2300:FF:000001">
    <property type="entry name" value="DNA-binding response regulator PhoB"/>
    <property type="match status" value="1"/>
</dbReference>
<dbReference type="SUPFAM" id="SSF52172">
    <property type="entry name" value="CheY-like"/>
    <property type="match status" value="1"/>
</dbReference>
<evidence type="ECO:0000256" key="5">
    <source>
        <dbReference type="ARBA" id="ARBA00023125"/>
    </source>
</evidence>
<dbReference type="EMBL" id="CP020557">
    <property type="protein sequence ID" value="ARF70078.1"/>
    <property type="molecule type" value="Genomic_DNA"/>
</dbReference>
<dbReference type="InterPro" id="IPR001789">
    <property type="entry name" value="Sig_transdc_resp-reg_receiver"/>
</dbReference>
<dbReference type="Gene3D" id="1.10.10.10">
    <property type="entry name" value="Winged helix-like DNA-binding domain superfamily/Winged helix DNA-binding domain"/>
    <property type="match status" value="1"/>
</dbReference>
<keyword evidence="6" id="KW-0804">Transcription</keyword>
<reference evidence="11 12" key="1">
    <citation type="submission" date="2017-03" db="EMBL/GenBank/DDBJ databases">
        <title>Paenibacillus larvae genome sequencing.</title>
        <authorList>
            <person name="Dingman D.W."/>
        </authorList>
    </citation>
    <scope>NUCLEOTIDE SEQUENCE [LARGE SCALE GENOMIC DNA]</scope>
    <source>
        <strain evidence="11 12">SAG 10367</strain>
    </source>
</reference>
<evidence type="ECO:0000259" key="10">
    <source>
        <dbReference type="PROSITE" id="PS51755"/>
    </source>
</evidence>
<keyword evidence="5 8" id="KW-0238">DNA-binding</keyword>
<feature type="modified residue" description="4-aspartylphosphate" evidence="7">
    <location>
        <position position="53"/>
    </location>
</feature>
<sequence length="230" mass="26313">MLKKILIIEDDTSIAEIERDFLEIDGFETTIATDGIEGLNQASTEKFDLILLDLMLPGIDGYEICRKIRGKTEVPILMVTARIEDADKIRGLGLGADDYISKPFSPTELVARVKANLAQYERLTTGSVVRSEEVQVGPVRINRLTHRVYINNHELEFKNKEYELLLFLISNPDIVFSKEQLYERIWGMDAIGDLKTVAVHINRLREKIEKDPQNPVYIQTVWGSGYRFKI</sequence>
<gene>
    <name evidence="11" type="ORF">B7C51_22860</name>
</gene>
<accession>A0A1V0UYG3</accession>
<dbReference type="CDD" id="cd00383">
    <property type="entry name" value="trans_reg_C"/>
    <property type="match status" value="1"/>
</dbReference>
<dbReference type="PANTHER" id="PTHR48111:SF26">
    <property type="entry name" value="STAGE 0 SPORULATION PROTEIN A HOMOLOG"/>
    <property type="match status" value="1"/>
</dbReference>
<dbReference type="InterPro" id="IPR001867">
    <property type="entry name" value="OmpR/PhoB-type_DNA-bd"/>
</dbReference>
<keyword evidence="3" id="KW-0902">Two-component regulatory system</keyword>